<reference evidence="2 3" key="1">
    <citation type="submission" date="2016-03" db="EMBL/GenBank/DDBJ databases">
        <title>Comparative genomics of Pseudogymnoascus destructans, the fungus causing white-nose syndrome of bats.</title>
        <authorList>
            <person name="Palmer J.M."/>
            <person name="Drees K.P."/>
            <person name="Foster J.T."/>
            <person name="Lindner D.L."/>
        </authorList>
    </citation>
    <scope>NUCLEOTIDE SEQUENCE [LARGE SCALE GENOMIC DNA]</scope>
    <source>
        <strain evidence="2 3">UAMH 10579</strain>
    </source>
</reference>
<dbReference type="CDD" id="cd23428">
    <property type="entry name" value="beta-trefoil_Ricin_SPI"/>
    <property type="match status" value="1"/>
</dbReference>
<dbReference type="STRING" id="342668.A0A1B8GL79"/>
<dbReference type="GeneID" id="28838808"/>
<dbReference type="RefSeq" id="XP_059319696.1">
    <property type="nucleotide sequence ID" value="XM_059463700.1"/>
</dbReference>
<proteinExistence type="predicted"/>
<evidence type="ECO:0000313" key="3">
    <source>
        <dbReference type="Proteomes" id="UP000091956"/>
    </source>
</evidence>
<accession>A0A1B8GL79</accession>
<evidence type="ECO:0000256" key="1">
    <source>
        <dbReference type="SAM" id="SignalP"/>
    </source>
</evidence>
<dbReference type="Proteomes" id="UP000091956">
    <property type="component" value="Unassembled WGS sequence"/>
</dbReference>
<dbReference type="GO" id="GO:0004867">
    <property type="term" value="F:serine-type endopeptidase inhibitor activity"/>
    <property type="evidence" value="ECO:0007669"/>
    <property type="project" value="InterPro"/>
</dbReference>
<dbReference type="InterPro" id="IPR031755">
    <property type="entry name" value="Inhibitor_I66"/>
</dbReference>
<dbReference type="EMBL" id="KV460227">
    <property type="protein sequence ID" value="OBT96538.2"/>
    <property type="molecule type" value="Genomic_DNA"/>
</dbReference>
<dbReference type="Pfam" id="PF16850">
    <property type="entry name" value="Inhibitor_I66"/>
    <property type="match status" value="1"/>
</dbReference>
<feature type="chain" id="PRO_5015193139" evidence="1">
    <location>
        <begin position="19"/>
        <end position="168"/>
    </location>
</feature>
<keyword evidence="3" id="KW-1185">Reference proteome</keyword>
<reference evidence="3" key="2">
    <citation type="journal article" date="2018" name="Nat. Commun.">
        <title>Extreme sensitivity to ultraviolet light in the fungal pathogen causing white-nose syndrome of bats.</title>
        <authorList>
            <person name="Palmer J.M."/>
            <person name="Drees K.P."/>
            <person name="Foster J.T."/>
            <person name="Lindner D.L."/>
        </authorList>
    </citation>
    <scope>NUCLEOTIDE SEQUENCE [LARGE SCALE GENOMIC DNA]</scope>
    <source>
        <strain evidence="3">UAMH 10579</strain>
    </source>
</reference>
<protein>
    <submittedName>
        <fullName evidence="2">Uncharacterized protein</fullName>
    </submittedName>
</protein>
<name>A0A1B8GL79_9PEZI</name>
<gene>
    <name evidence="2" type="ORF">VE01_05422</name>
</gene>
<dbReference type="Gene3D" id="2.80.10.50">
    <property type="match status" value="1"/>
</dbReference>
<keyword evidence="1" id="KW-0732">Signal</keyword>
<sequence>MKISSIIPLFAALAAVKAQIAPGPYTIRSLASDERGYVGRSPNEDTSINPKPILLLDNGNIDLWDVQPATEGRYRLTIRNNPIGGFDDRLFAFPTNDPRINLEWFITPVVGYGANNYIVETAHKARGWVAPDALNPDRQLALKPLIAGPSIPPFYPPFEVFTFTPLFS</sequence>
<evidence type="ECO:0000313" key="2">
    <source>
        <dbReference type="EMBL" id="OBT96538.2"/>
    </source>
</evidence>
<feature type="signal peptide" evidence="1">
    <location>
        <begin position="1"/>
        <end position="18"/>
    </location>
</feature>
<dbReference type="AlphaFoldDB" id="A0A1B8GL79"/>
<organism evidence="2 3">
    <name type="scientific">Pseudogymnoascus verrucosus</name>
    <dbReference type="NCBI Taxonomy" id="342668"/>
    <lineage>
        <taxon>Eukaryota</taxon>
        <taxon>Fungi</taxon>
        <taxon>Dikarya</taxon>
        <taxon>Ascomycota</taxon>
        <taxon>Pezizomycotina</taxon>
        <taxon>Leotiomycetes</taxon>
        <taxon>Thelebolales</taxon>
        <taxon>Thelebolaceae</taxon>
        <taxon>Pseudogymnoascus</taxon>
    </lineage>
</organism>